<gene>
    <name evidence="7" type="ORF">SAY87_002960</name>
</gene>
<comment type="caution">
    <text evidence="7">The sequence shown here is derived from an EMBL/GenBank/DDBJ whole genome shotgun (WGS) entry which is preliminary data.</text>
</comment>
<feature type="chain" id="PRO_5043039864" description="Formin-like protein" evidence="5">
    <location>
        <begin position="27"/>
        <end position="1028"/>
    </location>
</feature>
<feature type="region of interest" description="Disordered" evidence="3">
    <location>
        <begin position="359"/>
        <end position="556"/>
    </location>
</feature>
<dbReference type="PANTHER" id="PTHR23213">
    <property type="entry name" value="FORMIN-RELATED"/>
    <property type="match status" value="1"/>
</dbReference>
<evidence type="ECO:0000313" key="7">
    <source>
        <dbReference type="EMBL" id="KAK4767819.1"/>
    </source>
</evidence>
<keyword evidence="8" id="KW-1185">Reference proteome</keyword>
<name>A0AAN7KMI2_9MYRT</name>
<dbReference type="GO" id="GO:0051015">
    <property type="term" value="F:actin filament binding"/>
    <property type="evidence" value="ECO:0007669"/>
    <property type="project" value="InterPro"/>
</dbReference>
<dbReference type="Pfam" id="PF02181">
    <property type="entry name" value="FH2"/>
    <property type="match status" value="1"/>
</dbReference>
<accession>A0AAN7KMI2</accession>
<dbReference type="Proteomes" id="UP001345219">
    <property type="component" value="Chromosome 3"/>
</dbReference>
<dbReference type="GO" id="GO:0045010">
    <property type="term" value="P:actin nucleation"/>
    <property type="evidence" value="ECO:0007669"/>
    <property type="project" value="InterPro"/>
</dbReference>
<evidence type="ECO:0000259" key="6">
    <source>
        <dbReference type="PROSITE" id="PS51444"/>
    </source>
</evidence>
<feature type="region of interest" description="Disordered" evidence="3">
    <location>
        <begin position="154"/>
        <end position="180"/>
    </location>
</feature>
<dbReference type="AlphaFoldDB" id="A0AAN7KMI2"/>
<feature type="compositionally biased region" description="Pro residues" evidence="3">
    <location>
        <begin position="392"/>
        <end position="409"/>
    </location>
</feature>
<feature type="compositionally biased region" description="Basic and acidic residues" evidence="3">
    <location>
        <begin position="316"/>
        <end position="325"/>
    </location>
</feature>
<feature type="domain" description="FH2" evidence="6">
    <location>
        <begin position="558"/>
        <end position="990"/>
    </location>
</feature>
<reference evidence="7 8" key="1">
    <citation type="journal article" date="2023" name="Hortic Res">
        <title>Pangenome of water caltrop reveals structural variations and asymmetric subgenome divergence after allopolyploidization.</title>
        <authorList>
            <person name="Zhang X."/>
            <person name="Chen Y."/>
            <person name="Wang L."/>
            <person name="Yuan Y."/>
            <person name="Fang M."/>
            <person name="Shi L."/>
            <person name="Lu R."/>
            <person name="Comes H.P."/>
            <person name="Ma Y."/>
            <person name="Chen Y."/>
            <person name="Huang G."/>
            <person name="Zhou Y."/>
            <person name="Zheng Z."/>
            <person name="Qiu Y."/>
        </authorList>
    </citation>
    <scope>NUCLEOTIDE SEQUENCE [LARGE SCALE GENOMIC DNA]</scope>
    <source>
        <tissue evidence="7">Roots</tissue>
    </source>
</reference>
<dbReference type="PANTHER" id="PTHR23213:SF269">
    <property type="entry name" value="FORMIN-LIKE PROTEIN 5"/>
    <property type="match status" value="1"/>
</dbReference>
<keyword evidence="4" id="KW-1133">Transmembrane helix</keyword>
<dbReference type="InterPro" id="IPR015425">
    <property type="entry name" value="FH2_Formin"/>
</dbReference>
<feature type="transmembrane region" description="Helical" evidence="4">
    <location>
        <begin position="225"/>
        <end position="248"/>
    </location>
</feature>
<comment type="similarity">
    <text evidence="1">Belongs to the formin-like family. Class-I subfamily.</text>
</comment>
<evidence type="ECO:0000256" key="5">
    <source>
        <dbReference type="SAM" id="SignalP"/>
    </source>
</evidence>
<evidence type="ECO:0000256" key="3">
    <source>
        <dbReference type="SAM" id="MobiDB-lite"/>
    </source>
</evidence>
<evidence type="ECO:0000256" key="4">
    <source>
        <dbReference type="SAM" id="Phobius"/>
    </source>
</evidence>
<keyword evidence="4" id="KW-0472">Membrane</keyword>
<evidence type="ECO:0000256" key="2">
    <source>
        <dbReference type="RuleBase" id="RU361260"/>
    </source>
</evidence>
<evidence type="ECO:0000313" key="8">
    <source>
        <dbReference type="Proteomes" id="UP001345219"/>
    </source>
</evidence>
<dbReference type="SMART" id="SM00498">
    <property type="entry name" value="FH2"/>
    <property type="match status" value="1"/>
</dbReference>
<dbReference type="EMBL" id="JAXIOK010000006">
    <property type="protein sequence ID" value="KAK4767819.1"/>
    <property type="molecule type" value="Genomic_DNA"/>
</dbReference>
<feature type="compositionally biased region" description="Low complexity" evidence="3">
    <location>
        <begin position="464"/>
        <end position="483"/>
    </location>
</feature>
<evidence type="ECO:0000256" key="1">
    <source>
        <dbReference type="ARBA" id="ARBA00025793"/>
    </source>
</evidence>
<feature type="region of interest" description="Disordered" evidence="3">
    <location>
        <begin position="972"/>
        <end position="1004"/>
    </location>
</feature>
<feature type="compositionally biased region" description="Low complexity" evidence="3">
    <location>
        <begin position="154"/>
        <end position="166"/>
    </location>
</feature>
<feature type="signal peptide" evidence="5">
    <location>
        <begin position="1"/>
        <end position="26"/>
    </location>
</feature>
<dbReference type="InterPro" id="IPR042201">
    <property type="entry name" value="FH2_Formin_sf"/>
</dbReference>
<dbReference type="PROSITE" id="PS51444">
    <property type="entry name" value="FH2"/>
    <property type="match status" value="1"/>
</dbReference>
<feature type="region of interest" description="Disordered" evidence="3">
    <location>
        <begin position="297"/>
        <end position="347"/>
    </location>
</feature>
<keyword evidence="4" id="KW-0812">Transmembrane</keyword>
<proteinExistence type="inferred from homology"/>
<keyword evidence="5" id="KW-0732">Signal</keyword>
<dbReference type="PRINTS" id="PR01217">
    <property type="entry name" value="PRICHEXTENSN"/>
</dbReference>
<sequence length="1028" mass="111064">MIQKGTMVRGVSCLIFLVTLISSSVARWEEVPSQDLLDLASLEIDQDTAELLLINCRRVLIIKELNLCFPQVSGSTSNSFSYECLSFSKGNIWEVIHALRPDLKQKVVVCLRRNGLTFRVSGVETVPKHWYSQYPEPVSSSLNTHRRFLAATSPAAAPGPAVSISPSPSPSGTLDSDTNVPTPPKVPFFPPFNALSPEALLSQENSSESQGSNDQVIKGNGNNKAVVIAVSVTASVTFLLAALLFICYNKFRSRVRAGRNDERPLLSLSMSDYAFGFAYKPYGLGGSIKEEKLKDNFPAKSSAGEGTKPYGLGGSIKEEKPKDNFPAKSSAGGSTKGRVHSSEGGIGSGIRTSLMWETFESPHPNNRNGVLSPFPLLKPPPGRVAANTNFLKPPPGRADPLPPEPPAPPKLSAKAGHHLPHPPPAQKLAPLSAVPTPSPGKPSSLLPAPGGPKQSAPPLPTPPALSGSKLGSPPAPSGPKLGASPPPPPPAPSAPQPGTAPSPPPPAPGGHKPGPPPPPPKSGPSSTRPPPHPPRAGPKIAPHPPLAPTGLGGGVALDEEADAPKMKLKPFFWDKVLANPDQSMVWHQIKSGSFQFNEETIETLFGYALPNRGMKENKKDSTLQTSAIPFVQIIDSKKAQNLLILLRALNMTIEEVRDALLEGNELPKEFLQSLLKMTPTADEELKLQLFSGELSELNPADRFLKTLVDIPSVFKRMEALLLMSTLQEEVTSTKESFETLEVACKELRNSRLFLKLLEAVLKTGNRMNDGTFRGGAQAFRLNTLLKLSDVKGTDGKTTLLHFVVQEIVRSEGIRAARAAQESQNLTGVKSNNTLEDVPRESEEYHRNLGLQVISGLGRELGNVKKAAAIDVDTLTSSVAKLGHALMKTRNFLNTDMKNLEKESGFHRTLKSFMQNAEIDVMQLLEEEKRIMGLVKSTGDYFHGKAGKDEGLRVFVIVRDFLIMLDKVCKEVKDAPPPRPVRQQKKVVGPSVTSPASDPRQPASFDLRQRLFPAIQERRMNDSSSDDES</sequence>
<dbReference type="SUPFAM" id="SSF101447">
    <property type="entry name" value="Formin homology 2 domain (FH2 domain)"/>
    <property type="match status" value="1"/>
</dbReference>
<organism evidence="7 8">
    <name type="scientific">Trapa incisa</name>
    <dbReference type="NCBI Taxonomy" id="236973"/>
    <lineage>
        <taxon>Eukaryota</taxon>
        <taxon>Viridiplantae</taxon>
        <taxon>Streptophyta</taxon>
        <taxon>Embryophyta</taxon>
        <taxon>Tracheophyta</taxon>
        <taxon>Spermatophyta</taxon>
        <taxon>Magnoliopsida</taxon>
        <taxon>eudicotyledons</taxon>
        <taxon>Gunneridae</taxon>
        <taxon>Pentapetalae</taxon>
        <taxon>rosids</taxon>
        <taxon>malvids</taxon>
        <taxon>Myrtales</taxon>
        <taxon>Lythraceae</taxon>
        <taxon>Trapa</taxon>
    </lineage>
</organism>
<feature type="compositionally biased region" description="Pro residues" evidence="3">
    <location>
        <begin position="484"/>
        <end position="547"/>
    </location>
</feature>
<dbReference type="InterPro" id="IPR027643">
    <property type="entry name" value="Formin-like_plant"/>
</dbReference>
<dbReference type="Gene3D" id="1.20.58.2220">
    <property type="entry name" value="Formin, FH2 domain"/>
    <property type="match status" value="1"/>
</dbReference>
<protein>
    <recommendedName>
        <fullName evidence="2">Formin-like protein</fullName>
    </recommendedName>
</protein>